<evidence type="ECO:0000313" key="2">
    <source>
        <dbReference type="Proteomes" id="UP000077202"/>
    </source>
</evidence>
<evidence type="ECO:0000313" key="1">
    <source>
        <dbReference type="EMBL" id="OAE27172.1"/>
    </source>
</evidence>
<protein>
    <submittedName>
        <fullName evidence="1">Uncharacterized protein</fullName>
    </submittedName>
</protein>
<dbReference type="EMBL" id="LVLJ01001965">
    <property type="protein sequence ID" value="OAE27172.1"/>
    <property type="molecule type" value="Genomic_DNA"/>
</dbReference>
<gene>
    <name evidence="1" type="ORF">AXG93_4009s1020</name>
</gene>
<organism evidence="1 2">
    <name type="scientific">Marchantia polymorpha subsp. ruderalis</name>
    <dbReference type="NCBI Taxonomy" id="1480154"/>
    <lineage>
        <taxon>Eukaryota</taxon>
        <taxon>Viridiplantae</taxon>
        <taxon>Streptophyta</taxon>
        <taxon>Embryophyta</taxon>
        <taxon>Marchantiophyta</taxon>
        <taxon>Marchantiopsida</taxon>
        <taxon>Marchantiidae</taxon>
        <taxon>Marchantiales</taxon>
        <taxon>Marchantiaceae</taxon>
        <taxon>Marchantia</taxon>
    </lineage>
</organism>
<reference evidence="1" key="1">
    <citation type="submission" date="2016-03" db="EMBL/GenBank/DDBJ databases">
        <title>Mechanisms controlling the formation of the plant cell surface in tip-growing cells are functionally conserved among land plants.</title>
        <authorList>
            <person name="Honkanen S."/>
            <person name="Jones V.A."/>
            <person name="Morieri G."/>
            <person name="Champion C."/>
            <person name="Hetherington A.J."/>
            <person name="Kelly S."/>
            <person name="Saint-Marcoux D."/>
            <person name="Proust H."/>
            <person name="Prescott H."/>
            <person name="Dolan L."/>
        </authorList>
    </citation>
    <scope>NUCLEOTIDE SEQUENCE [LARGE SCALE GENOMIC DNA]</scope>
    <source>
        <tissue evidence="1">Whole gametophyte</tissue>
    </source>
</reference>
<proteinExistence type="predicted"/>
<sequence length="173" mass="19111">MEVPLERAAEVLTLSSDTEEYLVALEEVAAKAVEDVAAAESEPQKVASPRTSTEIVILETGEEPSAEEAQSLVLGTADVLCVQPDETNVAVAAEVAAKERKSQPTEARYQALQKRLAEEVEKRRQSEQVDELSVAALKKEQEYQMELAVRVKKLTEYEATRILDLELIEKLEA</sequence>
<keyword evidence="2" id="KW-1185">Reference proteome</keyword>
<dbReference type="Proteomes" id="UP000077202">
    <property type="component" value="Unassembled WGS sequence"/>
</dbReference>
<dbReference type="AlphaFoldDB" id="A0A176W3R8"/>
<accession>A0A176W3R8</accession>
<name>A0A176W3R8_MARPO</name>
<comment type="caution">
    <text evidence="1">The sequence shown here is derived from an EMBL/GenBank/DDBJ whole genome shotgun (WGS) entry which is preliminary data.</text>
</comment>